<dbReference type="InterPro" id="IPR051474">
    <property type="entry name" value="Anti-sigma-K/W_factor"/>
</dbReference>
<evidence type="ECO:0000313" key="2">
    <source>
        <dbReference type="EMBL" id="ASP21858.1"/>
    </source>
</evidence>
<gene>
    <name evidence="2" type="ORF">ANTHELSMS3_03209</name>
</gene>
<dbReference type="Pfam" id="PF10099">
    <property type="entry name" value="RskA_C"/>
    <property type="match status" value="1"/>
</dbReference>
<dbReference type="GO" id="GO:0016989">
    <property type="term" value="F:sigma factor antagonist activity"/>
    <property type="evidence" value="ECO:0007669"/>
    <property type="project" value="TreeGrafter"/>
</dbReference>
<feature type="domain" description="Anti-sigma K factor RskA C-terminal" evidence="1">
    <location>
        <begin position="133"/>
        <end position="215"/>
    </location>
</feature>
<dbReference type="AlphaFoldDB" id="A0A222E774"/>
<sequence>MSADLPEMPDDDDDLMAGEYVLRLLSPDIERAMDRRVIDDPVFAARVRDWEARLAPMADELEDIPPAAKTRRALLATLGGTPESPTRRWWLGTGLGLATVAALVVLSPLPSLLKGPEFGAQIASTDGTLRFDATVTGDELVLARLEGGPRPGRALELWLIADGAPAPVSLGVLPETDSTRIALSPDLVAQLTGAALAVSDEPPGGSPTGAPTGEVLAAAALVAL</sequence>
<name>A0A222E774_9RHOB</name>
<dbReference type="PANTHER" id="PTHR37461:SF1">
    <property type="entry name" value="ANTI-SIGMA-K FACTOR RSKA"/>
    <property type="match status" value="1"/>
</dbReference>
<dbReference type="OrthoDB" id="9816387at2"/>
<organism evidence="2 3">
    <name type="scientific">Antarctobacter heliothermus</name>
    <dbReference type="NCBI Taxonomy" id="74033"/>
    <lineage>
        <taxon>Bacteria</taxon>
        <taxon>Pseudomonadati</taxon>
        <taxon>Pseudomonadota</taxon>
        <taxon>Alphaproteobacteria</taxon>
        <taxon>Rhodobacterales</taxon>
        <taxon>Roseobacteraceae</taxon>
        <taxon>Antarctobacter</taxon>
    </lineage>
</organism>
<accession>A0A222E774</accession>
<proteinExistence type="predicted"/>
<evidence type="ECO:0000313" key="3">
    <source>
        <dbReference type="Proteomes" id="UP000203589"/>
    </source>
</evidence>
<dbReference type="PANTHER" id="PTHR37461">
    <property type="entry name" value="ANTI-SIGMA-K FACTOR RSKA"/>
    <property type="match status" value="1"/>
</dbReference>
<protein>
    <submittedName>
        <fullName evidence="2">Anti-sigma-K factor rskA</fullName>
    </submittedName>
</protein>
<reference evidence="2 3" key="1">
    <citation type="submission" date="2017-07" db="EMBL/GenBank/DDBJ databases">
        <title>Genome Sequence of Antarctobacter heliothermus Strain SMS3 Isolated from a culture of the Diatom Skeletonema marinoi.</title>
        <authorList>
            <person name="Topel M."/>
            <person name="Pinder M.I.M."/>
            <person name="Johansson O.N."/>
            <person name="Kourtchenko O."/>
            <person name="Godhe A."/>
            <person name="Clarke A.K."/>
        </authorList>
    </citation>
    <scope>NUCLEOTIDE SEQUENCE [LARGE SCALE GENOMIC DNA]</scope>
    <source>
        <strain evidence="2 3">SMS3</strain>
    </source>
</reference>
<dbReference type="KEGG" id="aht:ANTHELSMS3_03209"/>
<dbReference type="GO" id="GO:0005886">
    <property type="term" value="C:plasma membrane"/>
    <property type="evidence" value="ECO:0007669"/>
    <property type="project" value="InterPro"/>
</dbReference>
<dbReference type="RefSeq" id="WP_094035708.1">
    <property type="nucleotide sequence ID" value="NZ_CP022540.1"/>
</dbReference>
<dbReference type="EMBL" id="CP022540">
    <property type="protein sequence ID" value="ASP21858.1"/>
    <property type="molecule type" value="Genomic_DNA"/>
</dbReference>
<keyword evidence="3" id="KW-1185">Reference proteome</keyword>
<dbReference type="GO" id="GO:0006417">
    <property type="term" value="P:regulation of translation"/>
    <property type="evidence" value="ECO:0007669"/>
    <property type="project" value="TreeGrafter"/>
</dbReference>
<evidence type="ECO:0000259" key="1">
    <source>
        <dbReference type="Pfam" id="PF10099"/>
    </source>
</evidence>
<dbReference type="InterPro" id="IPR018764">
    <property type="entry name" value="RskA_C"/>
</dbReference>
<dbReference type="Proteomes" id="UP000203589">
    <property type="component" value="Chromosome"/>
</dbReference>